<feature type="compositionally biased region" description="Basic and acidic residues" evidence="1">
    <location>
        <begin position="62"/>
        <end position="74"/>
    </location>
</feature>
<reference evidence="4" key="1">
    <citation type="submission" date="2025-08" db="UniProtKB">
        <authorList>
            <consortium name="RefSeq"/>
        </authorList>
    </citation>
    <scope>IDENTIFICATION</scope>
</reference>
<feature type="region of interest" description="Disordered" evidence="1">
    <location>
        <begin position="62"/>
        <end position="175"/>
    </location>
</feature>
<feature type="compositionally biased region" description="Basic residues" evidence="1">
    <location>
        <begin position="75"/>
        <end position="85"/>
    </location>
</feature>
<evidence type="ECO:0000313" key="4">
    <source>
        <dbReference type="RefSeq" id="XP_021021548.1"/>
    </source>
</evidence>
<evidence type="ECO:0000256" key="1">
    <source>
        <dbReference type="SAM" id="MobiDB-lite"/>
    </source>
</evidence>
<organism evidence="3 4">
    <name type="scientific">Mus caroli</name>
    <name type="common">Ryukyu mouse</name>
    <name type="synonym">Ricefield mouse</name>
    <dbReference type="NCBI Taxonomy" id="10089"/>
    <lineage>
        <taxon>Eukaryota</taxon>
        <taxon>Metazoa</taxon>
        <taxon>Chordata</taxon>
        <taxon>Craniata</taxon>
        <taxon>Vertebrata</taxon>
        <taxon>Euteleostomi</taxon>
        <taxon>Mammalia</taxon>
        <taxon>Eutheria</taxon>
        <taxon>Euarchontoglires</taxon>
        <taxon>Glires</taxon>
        <taxon>Rodentia</taxon>
        <taxon>Myomorpha</taxon>
        <taxon>Muroidea</taxon>
        <taxon>Muridae</taxon>
        <taxon>Murinae</taxon>
        <taxon>Mus</taxon>
        <taxon>Mus</taxon>
    </lineage>
</organism>
<dbReference type="GeneID" id="110297100"/>
<dbReference type="Proteomes" id="UP000515126">
    <property type="component" value="Chromosome 6"/>
</dbReference>
<protein>
    <submittedName>
        <fullName evidence="4">ATP-dependent RNA helicase DDX42-like</fullName>
    </submittedName>
</protein>
<feature type="signal peptide" evidence="2">
    <location>
        <begin position="1"/>
        <end position="21"/>
    </location>
</feature>
<name>A0A6P5PZX3_MUSCR</name>
<evidence type="ECO:0000256" key="2">
    <source>
        <dbReference type="SAM" id="SignalP"/>
    </source>
</evidence>
<keyword evidence="2" id="KW-0732">Signal</keyword>
<evidence type="ECO:0000313" key="3">
    <source>
        <dbReference type="Proteomes" id="UP000515126"/>
    </source>
</evidence>
<gene>
    <name evidence="4" type="primary">LOC110297100</name>
</gene>
<keyword evidence="3" id="KW-1185">Reference proteome</keyword>
<dbReference type="KEGG" id="mcal:110297100"/>
<dbReference type="RefSeq" id="XP_021021548.1">
    <property type="nucleotide sequence ID" value="XM_021165889.1"/>
</dbReference>
<dbReference type="AlphaFoldDB" id="A0A6P5PZX3"/>
<accession>A0A6P5PZX3</accession>
<feature type="chain" id="PRO_5028170404" evidence="2">
    <location>
        <begin position="22"/>
        <end position="175"/>
    </location>
</feature>
<sequence>MVASRILLVLFSIALLALTSAQRVNEDDGSALQEEDALEIGDSNQQHGDIHARLNEIKKHFQDQLSQHGKEAIKSKKVKNGQRGRRSSDDDSLEVQDHQSGSERAGGGQGGRGRSELKGQNGKGSQKGKKGKGGQREQKGNGGQQKQKGKGGQKKEKGRGGQRSQQDNVQEVYQE</sequence>
<proteinExistence type="predicted"/>